<keyword evidence="6" id="KW-0961">Cell wall biogenesis/degradation</keyword>
<dbReference type="PROSITE" id="PS51191">
    <property type="entry name" value="FEMABX"/>
    <property type="match status" value="1"/>
</dbReference>
<dbReference type="Gene3D" id="3.40.630.30">
    <property type="match status" value="2"/>
</dbReference>
<evidence type="ECO:0000256" key="5">
    <source>
        <dbReference type="ARBA" id="ARBA00023315"/>
    </source>
</evidence>
<accession>A0A388T8S5</accession>
<dbReference type="AlphaFoldDB" id="A0A388T8S5"/>
<evidence type="ECO:0000256" key="1">
    <source>
        <dbReference type="ARBA" id="ARBA00009943"/>
    </source>
</evidence>
<evidence type="ECO:0000256" key="2">
    <source>
        <dbReference type="ARBA" id="ARBA00022679"/>
    </source>
</evidence>
<keyword evidence="8" id="KW-1185">Reference proteome</keyword>
<evidence type="ECO:0000256" key="4">
    <source>
        <dbReference type="ARBA" id="ARBA00022984"/>
    </source>
</evidence>
<keyword evidence="3" id="KW-0133">Cell shape</keyword>
<dbReference type="PANTHER" id="PTHR36174">
    <property type="entry name" value="LIPID II:GLYCINE GLYCYLTRANSFERASE"/>
    <property type="match status" value="1"/>
</dbReference>
<dbReference type="SUPFAM" id="SSF55729">
    <property type="entry name" value="Acyl-CoA N-acyltransferases (Nat)"/>
    <property type="match status" value="2"/>
</dbReference>
<keyword evidence="4" id="KW-0573">Peptidoglycan synthesis</keyword>
<gene>
    <name evidence="7" type="ORF">NO1_0473</name>
</gene>
<organism evidence="7 8">
    <name type="scientific">Termititenax aidoneus</name>
    <dbReference type="NCBI Taxonomy" id="2218524"/>
    <lineage>
        <taxon>Bacteria</taxon>
        <taxon>Bacillati</taxon>
        <taxon>Candidatus Margulisiibacteriota</taxon>
        <taxon>Candidatus Termititenacia</taxon>
        <taxon>Candidatus Termititenacales</taxon>
        <taxon>Candidatus Termititenacaceae</taxon>
        <taxon>Candidatus Termititenax</taxon>
    </lineage>
</organism>
<dbReference type="InterPro" id="IPR016181">
    <property type="entry name" value="Acyl_CoA_acyltransferase"/>
</dbReference>
<reference evidence="7 8" key="1">
    <citation type="journal article" date="2019" name="ISME J.">
        <title>Genome analyses of uncultured TG2/ZB3 bacteria in 'Margulisbacteria' specifically attached to ectosymbiotic spirochetes of protists in the termite gut.</title>
        <authorList>
            <person name="Utami Y.D."/>
            <person name="Kuwahara H."/>
            <person name="Igai K."/>
            <person name="Murakami T."/>
            <person name="Sugaya K."/>
            <person name="Morikawa T."/>
            <person name="Nagura Y."/>
            <person name="Yuki M."/>
            <person name="Deevong P."/>
            <person name="Inoue T."/>
            <person name="Kihara K."/>
            <person name="Lo N."/>
            <person name="Yamada A."/>
            <person name="Ohkuma M."/>
            <person name="Hongoh Y."/>
        </authorList>
    </citation>
    <scope>NUCLEOTIDE SEQUENCE [LARGE SCALE GENOMIC DNA]</scope>
    <source>
        <strain evidence="7">NkOx7-01</strain>
    </source>
</reference>
<dbReference type="GO" id="GO:0016755">
    <property type="term" value="F:aminoacyltransferase activity"/>
    <property type="evidence" value="ECO:0007669"/>
    <property type="project" value="InterPro"/>
</dbReference>
<dbReference type="Proteomes" id="UP000269352">
    <property type="component" value="Unassembled WGS sequence"/>
</dbReference>
<dbReference type="InterPro" id="IPR050644">
    <property type="entry name" value="PG_Glycine_Bridge_Synth"/>
</dbReference>
<comment type="similarity">
    <text evidence="1">Belongs to the FemABX family.</text>
</comment>
<keyword evidence="2" id="KW-0808">Transferase</keyword>
<dbReference type="EMBL" id="BGZN01000005">
    <property type="protein sequence ID" value="GBR73019.1"/>
    <property type="molecule type" value="Genomic_DNA"/>
</dbReference>
<dbReference type="PANTHER" id="PTHR36174:SF1">
    <property type="entry name" value="LIPID II:GLYCINE GLYCYLTRANSFERASE"/>
    <property type="match status" value="1"/>
</dbReference>
<evidence type="ECO:0000313" key="7">
    <source>
        <dbReference type="EMBL" id="GBR73019.1"/>
    </source>
</evidence>
<proteinExistence type="inferred from homology"/>
<dbReference type="GO" id="GO:0009252">
    <property type="term" value="P:peptidoglycan biosynthetic process"/>
    <property type="evidence" value="ECO:0007669"/>
    <property type="project" value="UniProtKB-KW"/>
</dbReference>
<keyword evidence="5" id="KW-0012">Acyltransferase</keyword>
<evidence type="ECO:0000256" key="6">
    <source>
        <dbReference type="ARBA" id="ARBA00023316"/>
    </source>
</evidence>
<comment type="caution">
    <text evidence="7">The sequence shown here is derived from an EMBL/GenBank/DDBJ whole genome shotgun (WGS) entry which is preliminary data.</text>
</comment>
<name>A0A388T8S5_TERA1</name>
<evidence type="ECO:0000313" key="8">
    <source>
        <dbReference type="Proteomes" id="UP000269352"/>
    </source>
</evidence>
<sequence length="337" mass="39832">MLRKINENETARYNAFVAQAAQGHFMQTTYWRDLKCAFGWQDAGQYILEKDGQIIAGFSLLLRAKFGLKILYAPRGALWDIADEAVTAETLNFLKDLAKKQRAFFIRISPDYLETDTTARQILTKHNFHFSRKQLQTKATMLVNLQCSEDELLASFHEKTRYNIRLAERKGVTVGELQNEAELQDFYRIMEQMAARQDYNLQSYDYYKYIWQRLPIAKIYLAKYDRKIIGGVVVFSFKDTAYYMYGGFDSEYRKVMGNYLIHREIMRQGQAAGLKYYDLQGVPLSKDENHPMHGFYRFKKGFNGQEVEFIGEYDFAPLGWPYQLWQNWPFDRRQYLQ</sequence>
<dbReference type="GO" id="GO:0071555">
    <property type="term" value="P:cell wall organization"/>
    <property type="evidence" value="ECO:0007669"/>
    <property type="project" value="UniProtKB-KW"/>
</dbReference>
<evidence type="ECO:0000256" key="3">
    <source>
        <dbReference type="ARBA" id="ARBA00022960"/>
    </source>
</evidence>
<dbReference type="Pfam" id="PF02388">
    <property type="entry name" value="FemAB"/>
    <property type="match status" value="2"/>
</dbReference>
<dbReference type="InterPro" id="IPR003447">
    <property type="entry name" value="FEMABX"/>
</dbReference>
<protein>
    <submittedName>
        <fullName evidence="7">Methicillin resistance protein</fullName>
    </submittedName>
</protein>
<dbReference type="GO" id="GO:0008360">
    <property type="term" value="P:regulation of cell shape"/>
    <property type="evidence" value="ECO:0007669"/>
    <property type="project" value="UniProtKB-KW"/>
</dbReference>